<dbReference type="EMBL" id="ML987203">
    <property type="protein sequence ID" value="KAF2244411.1"/>
    <property type="molecule type" value="Genomic_DNA"/>
</dbReference>
<feature type="compositionally biased region" description="Polar residues" evidence="1">
    <location>
        <begin position="17"/>
        <end position="51"/>
    </location>
</feature>
<dbReference type="Proteomes" id="UP000800094">
    <property type="component" value="Unassembled WGS sequence"/>
</dbReference>
<reference evidence="2" key="1">
    <citation type="journal article" date="2020" name="Stud. Mycol.">
        <title>101 Dothideomycetes genomes: a test case for predicting lifestyles and emergence of pathogens.</title>
        <authorList>
            <person name="Haridas S."/>
            <person name="Albert R."/>
            <person name="Binder M."/>
            <person name="Bloem J."/>
            <person name="Labutti K."/>
            <person name="Salamov A."/>
            <person name="Andreopoulos B."/>
            <person name="Baker S."/>
            <person name="Barry K."/>
            <person name="Bills G."/>
            <person name="Bluhm B."/>
            <person name="Cannon C."/>
            <person name="Castanera R."/>
            <person name="Culley D."/>
            <person name="Daum C."/>
            <person name="Ezra D."/>
            <person name="Gonzalez J."/>
            <person name="Henrissat B."/>
            <person name="Kuo A."/>
            <person name="Liang C."/>
            <person name="Lipzen A."/>
            <person name="Lutzoni F."/>
            <person name="Magnuson J."/>
            <person name="Mondo S."/>
            <person name="Nolan M."/>
            <person name="Ohm R."/>
            <person name="Pangilinan J."/>
            <person name="Park H.-J."/>
            <person name="Ramirez L."/>
            <person name="Alfaro M."/>
            <person name="Sun H."/>
            <person name="Tritt A."/>
            <person name="Yoshinaga Y."/>
            <person name="Zwiers L.-H."/>
            <person name="Turgeon B."/>
            <person name="Goodwin S."/>
            <person name="Spatafora J."/>
            <person name="Crous P."/>
            <person name="Grigoriev I."/>
        </authorList>
    </citation>
    <scope>NUCLEOTIDE SEQUENCE</scope>
    <source>
        <strain evidence="2">CBS 122368</strain>
    </source>
</reference>
<accession>A0A6A6I251</accession>
<feature type="compositionally biased region" description="Low complexity" evidence="1">
    <location>
        <begin position="426"/>
        <end position="448"/>
    </location>
</feature>
<evidence type="ECO:0000313" key="2">
    <source>
        <dbReference type="EMBL" id="KAF2244411.1"/>
    </source>
</evidence>
<keyword evidence="3" id="KW-1185">Reference proteome</keyword>
<sequence length="563" mass="60785">MADEENGDQPSLDLAQILQTLANLPRTQSAAPGSQQQQHPYLSQDQGQTELPASHHPAQTGIPFGHEQYLDPRLSGRPAPQNRQPPAIQDRASTPTVDPATITEWKQGLRCVTKTATQNPSFVATVQKLMKDQERNVKDWEAGRQRLLDDQEAKRENEQMHRALSLPGLLDNTTPLRTPEREMEELGEYDQKVYRASRRMVESQSAQLKSLGVPFFGVEEGTIAKEELLELQRKMLNHLTEIASASFPQAMVGSAMVARSRSEGRSRRAKTALATGSFTRRPTAARKLYQNITLSTAPLATTLSTHLLSLSFITMALKRMVALFLALAAFAAGEDCAPLPSLCTGEATMAGQVTVLTYLCPDKTIHVTVTKTVTVTPTVIETGAGSSPPTEQPATTTLVSPSTVIITKTVHQAPPSSTGPPPSPTPSGSASEHSTSSQVATTTTHVTSTIQVTKTITRELSDFPTLSLTAPVNGTTSGVFYTPPTWHNSSYAATGVPTDDPTGAYHVPARVRAEKGDEVVKVYSTVYTELDKKEEATGKGGAGRVEMSLMALVLSFMVAAWFL</sequence>
<name>A0A6A6I251_9PLEO</name>
<organism evidence="2 3">
    <name type="scientific">Trematosphaeria pertusa</name>
    <dbReference type="NCBI Taxonomy" id="390896"/>
    <lineage>
        <taxon>Eukaryota</taxon>
        <taxon>Fungi</taxon>
        <taxon>Dikarya</taxon>
        <taxon>Ascomycota</taxon>
        <taxon>Pezizomycotina</taxon>
        <taxon>Dothideomycetes</taxon>
        <taxon>Pleosporomycetidae</taxon>
        <taxon>Pleosporales</taxon>
        <taxon>Massarineae</taxon>
        <taxon>Trematosphaeriaceae</taxon>
        <taxon>Trematosphaeria</taxon>
    </lineage>
</organism>
<dbReference type="RefSeq" id="XP_033679415.1">
    <property type="nucleotide sequence ID" value="XM_033832261.1"/>
</dbReference>
<dbReference type="AlphaFoldDB" id="A0A6A6I251"/>
<dbReference type="InterPro" id="IPR018858">
    <property type="entry name" value="DUF2458"/>
</dbReference>
<evidence type="ECO:0000313" key="3">
    <source>
        <dbReference type="Proteomes" id="UP000800094"/>
    </source>
</evidence>
<evidence type="ECO:0000256" key="1">
    <source>
        <dbReference type="SAM" id="MobiDB-lite"/>
    </source>
</evidence>
<gene>
    <name evidence="2" type="ORF">BU26DRAFT_554380</name>
</gene>
<dbReference type="GeneID" id="54585591"/>
<dbReference type="Pfam" id="PF10454">
    <property type="entry name" value="DUF2458"/>
    <property type="match status" value="1"/>
</dbReference>
<protein>
    <submittedName>
        <fullName evidence="2">Uncharacterized protein</fullName>
    </submittedName>
</protein>
<feature type="region of interest" description="Disordered" evidence="1">
    <location>
        <begin position="411"/>
        <end position="448"/>
    </location>
</feature>
<proteinExistence type="predicted"/>
<feature type="region of interest" description="Disordered" evidence="1">
    <location>
        <begin position="1"/>
        <end position="98"/>
    </location>
</feature>
<dbReference type="OrthoDB" id="5363415at2759"/>